<comment type="similarity">
    <text evidence="1">Belongs to the methyltransferase superfamily. LaeA methyltransferase family.</text>
</comment>
<proteinExistence type="inferred from homology"/>
<dbReference type="Proteomes" id="UP001498476">
    <property type="component" value="Unassembled WGS sequence"/>
</dbReference>
<evidence type="ECO:0000256" key="1">
    <source>
        <dbReference type="ARBA" id="ARBA00038158"/>
    </source>
</evidence>
<dbReference type="Gene3D" id="3.40.50.150">
    <property type="entry name" value="Vaccinia Virus protein VP39"/>
    <property type="match status" value="1"/>
</dbReference>
<evidence type="ECO:0008006" key="4">
    <source>
        <dbReference type="Google" id="ProtNLM"/>
    </source>
</evidence>
<dbReference type="PANTHER" id="PTHR43591:SF105">
    <property type="entry name" value="METHYLTRANSFERASE DOMAIN-CONTAINING PROTEIN-RELATED"/>
    <property type="match status" value="1"/>
</dbReference>
<reference evidence="2 3" key="1">
    <citation type="journal article" date="2025" name="Microbiol. Resour. Announc.">
        <title>Draft genome sequences for Neonectria magnoliae and Neonectria punicea, canker pathogens of Liriodendron tulipifera and Acer saccharum in West Virginia.</title>
        <authorList>
            <person name="Petronek H.M."/>
            <person name="Kasson M.T."/>
            <person name="Metheny A.M."/>
            <person name="Stauder C.M."/>
            <person name="Lovett B."/>
            <person name="Lynch S.C."/>
            <person name="Garnas J.R."/>
            <person name="Kasson L.R."/>
            <person name="Stajich J.E."/>
        </authorList>
    </citation>
    <scope>NUCLEOTIDE SEQUENCE [LARGE SCALE GENOMIC DNA]</scope>
    <source>
        <strain evidence="2 3">NRRL 64653</strain>
    </source>
</reference>
<organism evidence="2 3">
    <name type="scientific">Neonectria punicea</name>
    <dbReference type="NCBI Taxonomy" id="979145"/>
    <lineage>
        <taxon>Eukaryota</taxon>
        <taxon>Fungi</taxon>
        <taxon>Dikarya</taxon>
        <taxon>Ascomycota</taxon>
        <taxon>Pezizomycotina</taxon>
        <taxon>Sordariomycetes</taxon>
        <taxon>Hypocreomycetidae</taxon>
        <taxon>Hypocreales</taxon>
        <taxon>Nectriaceae</taxon>
        <taxon>Neonectria</taxon>
    </lineage>
</organism>
<sequence>MDGEILAAPIGENPQSVLDVGCGTGTWAIEFADQYPSAEVLGVDLSPIQPNLVPPNCKFEVDDINKPWTYPEHNFDFVHLRAMTGCIPDWTEFYKKAFKSLKPELWGIAKSDDDSFKPKSPLKTWVEIFEKIGKATGKSFFWGDKDANSMTEAGFAGVVERRVKVPIGMWPKDPQLKHWGAWNRQFLLQALEGFSIRGLTELLDWTYDDAQMYLVDLRKELTSPHLHFYLDMTIIYGQKPKREVETP</sequence>
<comment type="caution">
    <text evidence="2">The sequence shown here is derived from an EMBL/GenBank/DDBJ whole genome shotgun (WGS) entry which is preliminary data.</text>
</comment>
<protein>
    <recommendedName>
        <fullName evidence="4">Methyltransferase domain-containing protein</fullName>
    </recommendedName>
</protein>
<evidence type="ECO:0000313" key="3">
    <source>
        <dbReference type="Proteomes" id="UP001498476"/>
    </source>
</evidence>
<dbReference type="SUPFAM" id="SSF53335">
    <property type="entry name" value="S-adenosyl-L-methionine-dependent methyltransferases"/>
    <property type="match status" value="1"/>
</dbReference>
<gene>
    <name evidence="2" type="ORF">QQX98_007186</name>
</gene>
<dbReference type="InterPro" id="IPR029063">
    <property type="entry name" value="SAM-dependent_MTases_sf"/>
</dbReference>
<dbReference type="CDD" id="cd02440">
    <property type="entry name" value="AdoMet_MTases"/>
    <property type="match status" value="1"/>
</dbReference>
<keyword evidence="3" id="KW-1185">Reference proteome</keyword>
<name>A0ABR1GYL3_9HYPO</name>
<dbReference type="EMBL" id="JAZAVJ010000115">
    <property type="protein sequence ID" value="KAK7413919.1"/>
    <property type="molecule type" value="Genomic_DNA"/>
</dbReference>
<dbReference type="PANTHER" id="PTHR43591">
    <property type="entry name" value="METHYLTRANSFERASE"/>
    <property type="match status" value="1"/>
</dbReference>
<accession>A0ABR1GYL3</accession>
<dbReference type="Pfam" id="PF13489">
    <property type="entry name" value="Methyltransf_23"/>
    <property type="match status" value="1"/>
</dbReference>
<evidence type="ECO:0000313" key="2">
    <source>
        <dbReference type="EMBL" id="KAK7413919.1"/>
    </source>
</evidence>